<reference evidence="2 3" key="1">
    <citation type="journal article" date="2018" name="Sci. Rep.">
        <title>Comparative analysis of the Pocillopora damicornis genome highlights role of immune system in coral evolution.</title>
        <authorList>
            <person name="Cunning R."/>
            <person name="Bay R.A."/>
            <person name="Gillette P."/>
            <person name="Baker A.C."/>
            <person name="Traylor-Knowles N."/>
        </authorList>
    </citation>
    <scope>NUCLEOTIDE SEQUENCE [LARGE SCALE GENOMIC DNA]</scope>
    <source>
        <strain evidence="2">RSMAS</strain>
        <tissue evidence="2">Whole animal</tissue>
    </source>
</reference>
<dbReference type="OrthoDB" id="5968633at2759"/>
<dbReference type="AlphaFoldDB" id="A0A3M6U9U6"/>
<evidence type="ECO:0000313" key="2">
    <source>
        <dbReference type="EMBL" id="RMX50455.1"/>
    </source>
</evidence>
<accession>A0A3M6U9U6</accession>
<dbReference type="EMBL" id="RCHS01001947">
    <property type="protein sequence ID" value="RMX50455.1"/>
    <property type="molecule type" value="Genomic_DNA"/>
</dbReference>
<sequence length="544" mass="60306">METDPNYEFEAPKWVDFTEDFEDEFNDSGHKEATFESICEADFVTEFLHSLNSSWFEKVHPLHEPKDPSHHDATTKPLLAAAQVDKPATSSKPQPNKLKKNYNSKKSLGIKSIRTQRGEHEGMNNRENSGKVQRDVKSSTAKKDEKKTTQRSSSEEGNLTPERLRHHKQCSFTPPWTNSPHNRPENASHANKKDDRSSSLNNMAVFSPQRVPTNQSPMSPAPVQSVKRSYTEYASSPKTSLLSKAVSGYQKGNQPGRKRRLLPAIPSINKNSPGSICTSPASPTQPHYQIEGKEGKMNDQMFSKEAACSVSNMPLRAVDLSQAASQDHSLGHLQSNNTIKREFQDKNMFSQRPLEAIHENSASKEKPSQPLAQTDGEKNASSKHKMVTQSHDVSLEALLKQHNKKIAAARNKYDENGRKIRTAEPNFCPAPGHKSISSSSTVLSPSAACKRPTTAVEPVVGVKQKRRSCVAAVSSTQSEKATFKTNSSSSNINRKGKEDVCKQTVKQKRRSCVATFGNSGNAKLDKELRDLIAQHNSKVKAKRS</sequence>
<proteinExistence type="predicted"/>
<protein>
    <submittedName>
        <fullName evidence="2">Uncharacterized protein</fullName>
    </submittedName>
</protein>
<feature type="region of interest" description="Disordered" evidence="1">
    <location>
        <begin position="60"/>
        <end position="239"/>
    </location>
</feature>
<feature type="compositionally biased region" description="Polar residues" evidence="1">
    <location>
        <begin position="268"/>
        <end position="286"/>
    </location>
</feature>
<name>A0A3M6U9U6_POCDA</name>
<keyword evidence="3" id="KW-1185">Reference proteome</keyword>
<organism evidence="2 3">
    <name type="scientific">Pocillopora damicornis</name>
    <name type="common">Cauliflower coral</name>
    <name type="synonym">Millepora damicornis</name>
    <dbReference type="NCBI Taxonomy" id="46731"/>
    <lineage>
        <taxon>Eukaryota</taxon>
        <taxon>Metazoa</taxon>
        <taxon>Cnidaria</taxon>
        <taxon>Anthozoa</taxon>
        <taxon>Hexacorallia</taxon>
        <taxon>Scleractinia</taxon>
        <taxon>Astrocoeniina</taxon>
        <taxon>Pocilloporidae</taxon>
        <taxon>Pocillopora</taxon>
    </lineage>
</organism>
<feature type="compositionally biased region" description="Polar residues" evidence="1">
    <location>
        <begin position="198"/>
        <end position="218"/>
    </location>
</feature>
<evidence type="ECO:0000313" key="3">
    <source>
        <dbReference type="Proteomes" id="UP000275408"/>
    </source>
</evidence>
<feature type="compositionally biased region" description="Basic and acidic residues" evidence="1">
    <location>
        <begin position="60"/>
        <end position="74"/>
    </location>
</feature>
<dbReference type="Proteomes" id="UP000275408">
    <property type="component" value="Unassembled WGS sequence"/>
</dbReference>
<feature type="compositionally biased region" description="Basic and acidic residues" evidence="1">
    <location>
        <begin position="116"/>
        <end position="148"/>
    </location>
</feature>
<gene>
    <name evidence="2" type="ORF">pdam_00018314</name>
</gene>
<feature type="compositionally biased region" description="Polar residues" evidence="1">
    <location>
        <begin position="170"/>
        <end position="181"/>
    </location>
</feature>
<feature type="region of interest" description="Disordered" evidence="1">
    <location>
        <begin position="265"/>
        <end position="286"/>
    </location>
</feature>
<comment type="caution">
    <text evidence="2">The sequence shown here is derived from an EMBL/GenBank/DDBJ whole genome shotgun (WGS) entry which is preliminary data.</text>
</comment>
<feature type="compositionally biased region" description="Basic and acidic residues" evidence="1">
    <location>
        <begin position="182"/>
        <end position="197"/>
    </location>
</feature>
<feature type="region of interest" description="Disordered" evidence="1">
    <location>
        <begin position="359"/>
        <end position="389"/>
    </location>
</feature>
<feature type="compositionally biased region" description="Polar residues" evidence="1">
    <location>
        <begin position="226"/>
        <end position="239"/>
    </location>
</feature>
<evidence type="ECO:0000256" key="1">
    <source>
        <dbReference type="SAM" id="MobiDB-lite"/>
    </source>
</evidence>